<dbReference type="EMBL" id="ANBP01000017">
    <property type="protein sequence ID" value="KAB7755248.1"/>
    <property type="molecule type" value="Genomic_DNA"/>
</dbReference>
<dbReference type="Proteomes" id="UP000325690">
    <property type="component" value="Unassembled WGS sequence"/>
</dbReference>
<dbReference type="RefSeq" id="WP_061492362.1">
    <property type="nucleotide sequence ID" value="NZ_ANBO01000014.1"/>
</dbReference>
<dbReference type="InterPro" id="IPR036117">
    <property type="entry name" value="DhaL_dom_sf"/>
</dbReference>
<dbReference type="SUPFAM" id="SSF101473">
    <property type="entry name" value="DhaL-like"/>
    <property type="match status" value="1"/>
</dbReference>
<dbReference type="Gene3D" id="3.30.1180.20">
    <property type="entry name" value="Dihydroxyacetone kinase, domain 2"/>
    <property type="match status" value="1"/>
</dbReference>
<keyword evidence="8" id="KW-1185">Reference proteome</keyword>
<evidence type="ECO:0000256" key="3">
    <source>
        <dbReference type="ARBA" id="ARBA00022777"/>
    </source>
</evidence>
<dbReference type="Gene3D" id="3.40.50.10440">
    <property type="entry name" value="Dihydroxyacetone kinase, domain 1"/>
    <property type="match status" value="1"/>
</dbReference>
<dbReference type="FunFam" id="3.40.50.10440:FF:000003">
    <property type="entry name" value="Homodimeric dihydroxyacetone kinase"/>
    <property type="match status" value="1"/>
</dbReference>
<dbReference type="SMART" id="SM01120">
    <property type="entry name" value="Dak2"/>
    <property type="match status" value="1"/>
</dbReference>
<evidence type="ECO:0000313" key="7">
    <source>
        <dbReference type="EMBL" id="KAB7755248.1"/>
    </source>
</evidence>
<evidence type="ECO:0000256" key="4">
    <source>
        <dbReference type="ARBA" id="ARBA00022840"/>
    </source>
</evidence>
<evidence type="ECO:0000259" key="6">
    <source>
        <dbReference type="PROSITE" id="PS51481"/>
    </source>
</evidence>
<evidence type="ECO:0000256" key="1">
    <source>
        <dbReference type="ARBA" id="ARBA00022679"/>
    </source>
</evidence>
<keyword evidence="1" id="KW-0808">Transferase</keyword>
<organism evidence="7 8">
    <name type="scientific">Mycolicibacterium phlei DSM 43239 = CCUG 21000</name>
    <dbReference type="NCBI Taxonomy" id="1226750"/>
    <lineage>
        <taxon>Bacteria</taxon>
        <taxon>Bacillati</taxon>
        <taxon>Actinomycetota</taxon>
        <taxon>Actinomycetes</taxon>
        <taxon>Mycobacteriales</taxon>
        <taxon>Mycobacteriaceae</taxon>
        <taxon>Mycolicibacterium</taxon>
    </lineage>
</organism>
<sequence length="581" mass="59452">MTLVCNDPARFTEDMLAGFLDANARYVVGVPGGVVRAHKTRPGKVAVVIGGGSGHYPAFCGTVGPGFADGAVVGNVFTSPSAEEAASVARAAHSDAGVLLTTGNYAGDVMNFNLAVEQLRGEGIDAHYFAVTDDVASAPRGEEAKRRGIAGDFTVFKCASAAAEEGLDLAGVVRVAEAANAATRTLGVAFDGCTLPGADAPLFTVPAGRMGVGLGIHGEPGVAEEEMPTAAGLARTLVDGVLGDRPEAPERRIAVILNGLGRTKYEELFVLWGEVSRLLRDRGYTIVEPEVAELVTSLDMAGCSLTVMWLDEELERYWTAPADTPAYRKGVSAIAAPVGEARSRHDVETAAAPVALAEKADDDGRTGGRLVARALTAMATMLADAETELGRIDAVAGDGDHGRGMVKGSAAARDAAAAAVDAGAGQGSVLIAAGKEWAAKAGGTSGVLWGALLTALGTRLGDTGTPDATTIAAGMRAGYDALIRLGGAAPGDKTMLDALLPLVETLEQRAAHGDTWTEAWRAAAEVATEAARATAELRPRVGRARPLAERSVGTPDAGATSLAMCARTVADCFTYITQGDS</sequence>
<dbReference type="FunFam" id="1.25.40.340:FF:000002">
    <property type="entry name" value="Dihydroxyacetone kinase, L subunit"/>
    <property type="match status" value="1"/>
</dbReference>
<dbReference type="InterPro" id="IPR004006">
    <property type="entry name" value="DhaK_dom"/>
</dbReference>
<evidence type="ECO:0000259" key="5">
    <source>
        <dbReference type="PROSITE" id="PS51480"/>
    </source>
</evidence>
<reference evidence="7 8" key="1">
    <citation type="submission" date="2012-10" db="EMBL/GenBank/DDBJ databases">
        <title>The draft sequence of the Mycobacterium pheli genome.</title>
        <authorList>
            <person name="Pettersson B.M.F."/>
            <person name="Das S."/>
            <person name="Dasgupta S."/>
            <person name="Bhattacharya A."/>
            <person name="Kirsebom L.A."/>
        </authorList>
    </citation>
    <scope>NUCLEOTIDE SEQUENCE [LARGE SCALE GENOMIC DNA]</scope>
    <source>
        <strain evidence="7 8">CCUG 21000</strain>
    </source>
</reference>
<feature type="domain" description="DhaL" evidence="5">
    <location>
        <begin position="369"/>
        <end position="571"/>
    </location>
</feature>
<dbReference type="NCBIfam" id="NF011049">
    <property type="entry name" value="PRK14479.1"/>
    <property type="match status" value="1"/>
</dbReference>
<dbReference type="AlphaFoldDB" id="A0A5N5V0R8"/>
<feature type="domain" description="DhaK" evidence="6">
    <location>
        <begin position="7"/>
        <end position="327"/>
    </location>
</feature>
<dbReference type="GO" id="GO:0005524">
    <property type="term" value="F:ATP binding"/>
    <property type="evidence" value="ECO:0007669"/>
    <property type="project" value="UniProtKB-KW"/>
</dbReference>
<dbReference type="InterPro" id="IPR050861">
    <property type="entry name" value="Dihydroxyacetone_Kinase"/>
</dbReference>
<accession>A0A5N5V0R8</accession>
<proteinExistence type="predicted"/>
<keyword evidence="4" id="KW-0067">ATP-binding</keyword>
<gene>
    <name evidence="7" type="ORF">MPHL21000_13535</name>
</gene>
<dbReference type="SUPFAM" id="SSF82549">
    <property type="entry name" value="DAK1/DegV-like"/>
    <property type="match status" value="1"/>
</dbReference>
<dbReference type="PANTHER" id="PTHR28629">
    <property type="entry name" value="TRIOKINASE/FMN CYCLASE"/>
    <property type="match status" value="1"/>
</dbReference>
<dbReference type="PANTHER" id="PTHR28629:SF4">
    <property type="entry name" value="TRIOKINASE_FMN CYCLASE"/>
    <property type="match status" value="1"/>
</dbReference>
<dbReference type="PROSITE" id="PS51481">
    <property type="entry name" value="DHAK"/>
    <property type="match status" value="1"/>
</dbReference>
<evidence type="ECO:0000256" key="2">
    <source>
        <dbReference type="ARBA" id="ARBA00022741"/>
    </source>
</evidence>
<dbReference type="GO" id="GO:0019563">
    <property type="term" value="P:glycerol catabolic process"/>
    <property type="evidence" value="ECO:0007669"/>
    <property type="project" value="TreeGrafter"/>
</dbReference>
<protein>
    <submittedName>
        <fullName evidence="7">Dihydroxyacetone kinase</fullName>
    </submittedName>
</protein>
<keyword evidence="2" id="KW-0547">Nucleotide-binding</keyword>
<dbReference type="GO" id="GO:0004371">
    <property type="term" value="F:glycerone kinase activity"/>
    <property type="evidence" value="ECO:0007669"/>
    <property type="project" value="InterPro"/>
</dbReference>
<dbReference type="Pfam" id="PF02733">
    <property type="entry name" value="Dak1"/>
    <property type="match status" value="1"/>
</dbReference>
<dbReference type="Pfam" id="PF02734">
    <property type="entry name" value="Dak2"/>
    <property type="match status" value="1"/>
</dbReference>
<keyword evidence="3 7" id="KW-0418">Kinase</keyword>
<dbReference type="GO" id="GO:0006796">
    <property type="term" value="P:phosphate-containing compound metabolic process"/>
    <property type="evidence" value="ECO:0007669"/>
    <property type="project" value="UniProtKB-ARBA"/>
</dbReference>
<name>A0A5N5V0R8_MYCPH</name>
<dbReference type="Gene3D" id="1.25.40.340">
    <property type="match status" value="1"/>
</dbReference>
<dbReference type="GO" id="GO:0005829">
    <property type="term" value="C:cytosol"/>
    <property type="evidence" value="ECO:0007669"/>
    <property type="project" value="TreeGrafter"/>
</dbReference>
<dbReference type="PROSITE" id="PS51480">
    <property type="entry name" value="DHAL"/>
    <property type="match status" value="1"/>
</dbReference>
<comment type="caution">
    <text evidence="7">The sequence shown here is derived from an EMBL/GenBank/DDBJ whole genome shotgun (WGS) entry which is preliminary data.</text>
</comment>
<evidence type="ECO:0000313" key="8">
    <source>
        <dbReference type="Proteomes" id="UP000325690"/>
    </source>
</evidence>
<dbReference type="InterPro" id="IPR004007">
    <property type="entry name" value="DhaL_dom"/>
</dbReference>